<gene>
    <name evidence="6" type="ORF">OAN307_c05890</name>
</gene>
<feature type="domain" description="Solute-binding protein family 5" evidence="5">
    <location>
        <begin position="146"/>
        <end position="546"/>
    </location>
</feature>
<proteinExistence type="inferred from homology"/>
<evidence type="ECO:0000313" key="7">
    <source>
        <dbReference type="Proteomes" id="UP000005307"/>
    </source>
</evidence>
<evidence type="ECO:0000256" key="4">
    <source>
        <dbReference type="SAM" id="MobiDB-lite"/>
    </source>
</evidence>
<dbReference type="RefSeq" id="WP_015498366.1">
    <property type="nucleotide sequence ID" value="NC_020911.1"/>
</dbReference>
<dbReference type="PIRSF" id="PIRSF002741">
    <property type="entry name" value="MppA"/>
    <property type="match status" value="1"/>
</dbReference>
<dbReference type="CDD" id="cd08497">
    <property type="entry name" value="MbnE-like"/>
    <property type="match status" value="1"/>
</dbReference>
<dbReference type="GO" id="GO:0042884">
    <property type="term" value="P:microcin transport"/>
    <property type="evidence" value="ECO:0007669"/>
    <property type="project" value="TreeGrafter"/>
</dbReference>
<dbReference type="HOGENOM" id="CLU_023171_0_0_5"/>
<dbReference type="Pfam" id="PF00496">
    <property type="entry name" value="SBP_bac_5"/>
    <property type="match status" value="1"/>
</dbReference>
<dbReference type="PANTHER" id="PTHR30290">
    <property type="entry name" value="PERIPLASMIC BINDING COMPONENT OF ABC TRANSPORTER"/>
    <property type="match status" value="1"/>
</dbReference>
<dbReference type="OrthoDB" id="9803988at2"/>
<sequence length="644" mass="72202">MTQTQHLATKTAMQTQSAGQTDRGMSKWGLMLAVSVLAIGAATFVRADSHENIITSHGYTNFGELKYGPDMVHLDYVNPDAPKGGEMSVSSQGTFDTFNNYTREGAAAAGTTLLFESIMTATADDPYGSYCYLCTTLEYPESMDWVIFNLRDDITFADGTPMTAQDVAFTHNLFMTQGLPEYVAVVSDYLDGVEVLDTYRIKFFFTPDAPRRDVIGFAGGTTVFSKAWFEETGARLDESTDVPFMGTGAYVIDSFDTNRQVIYARDPDWWGAEHPFNIGQANFDTIRYEYFTDSAAAFEAFKAGEYTFRNENSSLQWATGYEFPSIENGWVRKEELPDGTIGSAQAFIFNLRDPKFQDPAVREAIRLMFNFEWSNETLFYGLYDRVDSFWQNSDLQARGVPSVGELALLQPLVDEGLLDPSILTDEAVLSPTSDARRPTDRANLRLASDLLAGAGWIAGEDGLRRKDGETLSVEFLTASPSFDRIINPYIENLERLGIDASLNRVDFAQYVERLNAPSEFDMITHTMTQGFEPGTGMRQWFASETAADSSRNLMGLQNEAIDRLMTVVINAESLEDMTNGTHALDRVLRATGFWVPQWYKSVHTVAYYDMYEYPETLPPFSLGNMSFWWYNADRAEELKAEGAF</sequence>
<protein>
    <submittedName>
        <fullName evidence="6">ABC transporter extracellular solute-binding protein</fullName>
    </submittedName>
</protein>
<keyword evidence="7" id="KW-1185">Reference proteome</keyword>
<accession>M9R245</accession>
<dbReference type="eggNOG" id="COG4166">
    <property type="taxonomic scope" value="Bacteria"/>
</dbReference>
<dbReference type="Gene3D" id="3.40.190.10">
    <property type="entry name" value="Periplasmic binding protein-like II"/>
    <property type="match status" value="1"/>
</dbReference>
<feature type="region of interest" description="Disordered" evidence="4">
    <location>
        <begin position="1"/>
        <end position="20"/>
    </location>
</feature>
<dbReference type="PANTHER" id="PTHR30290:SF64">
    <property type="entry name" value="ABC TRANSPORTER PERIPLASMIC BINDING PROTEIN"/>
    <property type="match status" value="1"/>
</dbReference>
<name>M9R245_9RHOB</name>
<comment type="similarity">
    <text evidence="2">Belongs to the bacterial solute-binding protein 5 family.</text>
</comment>
<organism evidence="6 7">
    <name type="scientific">Octadecabacter antarcticus 307</name>
    <dbReference type="NCBI Taxonomy" id="391626"/>
    <lineage>
        <taxon>Bacteria</taxon>
        <taxon>Pseudomonadati</taxon>
        <taxon>Pseudomonadota</taxon>
        <taxon>Alphaproteobacteria</taxon>
        <taxon>Rhodobacterales</taxon>
        <taxon>Roseobacteraceae</taxon>
        <taxon>Octadecabacter</taxon>
    </lineage>
</organism>
<dbReference type="GO" id="GO:1904680">
    <property type="term" value="F:peptide transmembrane transporter activity"/>
    <property type="evidence" value="ECO:0007669"/>
    <property type="project" value="TreeGrafter"/>
</dbReference>
<dbReference type="InterPro" id="IPR000914">
    <property type="entry name" value="SBP_5_dom"/>
</dbReference>
<evidence type="ECO:0000256" key="3">
    <source>
        <dbReference type="ARBA" id="ARBA00022729"/>
    </source>
</evidence>
<dbReference type="InterPro" id="IPR030678">
    <property type="entry name" value="Peptide/Ni-bd"/>
</dbReference>
<keyword evidence="3" id="KW-0732">Signal</keyword>
<reference evidence="6 7" key="1">
    <citation type="journal article" date="2013" name="PLoS ONE">
        <title>Poles Apart: Arctic and Antarctic Octadecabacter strains Share High Genome Plasticity and a New Type of Xanthorhodopsin.</title>
        <authorList>
            <person name="Vollmers J."/>
            <person name="Voget S."/>
            <person name="Dietrich S."/>
            <person name="Gollnow K."/>
            <person name="Smits M."/>
            <person name="Meyer K."/>
            <person name="Brinkhoff T."/>
            <person name="Simon M."/>
            <person name="Daniel R."/>
        </authorList>
    </citation>
    <scope>NUCLEOTIDE SEQUENCE [LARGE SCALE GENOMIC DNA]</scope>
    <source>
        <strain evidence="6 7">307</strain>
    </source>
</reference>
<dbReference type="InterPro" id="IPR039424">
    <property type="entry name" value="SBP_5"/>
</dbReference>
<dbReference type="Proteomes" id="UP000005307">
    <property type="component" value="Chromosome"/>
</dbReference>
<dbReference type="SUPFAM" id="SSF53850">
    <property type="entry name" value="Periplasmic binding protein-like II"/>
    <property type="match status" value="1"/>
</dbReference>
<evidence type="ECO:0000256" key="2">
    <source>
        <dbReference type="ARBA" id="ARBA00005695"/>
    </source>
</evidence>
<evidence type="ECO:0000259" key="5">
    <source>
        <dbReference type="Pfam" id="PF00496"/>
    </source>
</evidence>
<dbReference type="STRING" id="391626.OAN307_c05890"/>
<comment type="subcellular location">
    <subcellularLocation>
        <location evidence="1">Periplasm</location>
    </subcellularLocation>
</comment>
<evidence type="ECO:0000313" key="6">
    <source>
        <dbReference type="EMBL" id="AGI66317.1"/>
    </source>
</evidence>
<dbReference type="GO" id="GO:0015833">
    <property type="term" value="P:peptide transport"/>
    <property type="evidence" value="ECO:0007669"/>
    <property type="project" value="TreeGrafter"/>
</dbReference>
<evidence type="ECO:0000256" key="1">
    <source>
        <dbReference type="ARBA" id="ARBA00004418"/>
    </source>
</evidence>
<dbReference type="KEGG" id="oat:OAN307_c05890"/>
<dbReference type="EMBL" id="CP003740">
    <property type="protein sequence ID" value="AGI66317.1"/>
    <property type="molecule type" value="Genomic_DNA"/>
</dbReference>
<dbReference type="AlphaFoldDB" id="M9R245"/>
<dbReference type="GO" id="GO:0043190">
    <property type="term" value="C:ATP-binding cassette (ABC) transporter complex"/>
    <property type="evidence" value="ECO:0007669"/>
    <property type="project" value="InterPro"/>
</dbReference>
<dbReference type="Gene3D" id="3.10.105.10">
    <property type="entry name" value="Dipeptide-binding Protein, Domain 3"/>
    <property type="match status" value="1"/>
</dbReference>
<dbReference type="GO" id="GO:0030288">
    <property type="term" value="C:outer membrane-bounded periplasmic space"/>
    <property type="evidence" value="ECO:0007669"/>
    <property type="project" value="TreeGrafter"/>
</dbReference>